<evidence type="ECO:0000259" key="2">
    <source>
        <dbReference type="Pfam" id="PF16064"/>
    </source>
</evidence>
<sequence>MYKIKRYSDRHKRRLVNFNADLELQNGRIQEPNSGHPQRKIPEKVTINSFDCCVSINSEEFEGYAVENDESVLQLSSEDGESDCENASLDFKDKLAQWSLKHRVTQSALTDLLHLLGSHKCFVSLPRDSRTLLKTPKSSNLDIVTPGQYAHFGLETALRRCLQAAERVPDEISIQIGIDGLPIQKSTNAQLWPILVYVSSLKSCVETVGIYFGKSKPDTANTFLQKLVEELQRILKYGFTWSKTSIKVNFEAFICDAPARAFISGTKNHSGYRSCSKCYAHGVWRKKVVFLEVNARNRNDGLFRSKDDPNHHTGTSIIETLPIDIVRCIPLDYMHLVCLGVMRKLIILWTRGPAASFKISSNQQDQISARLNKYALHFGTDFSRKPRSLKEVDHWKATEFRSFLLYSGPVALKSVIKDDYYNHFLCLHVAITILCCPSKIHCHLQYSRSLLKYFVERFIQLYGEQYSTYNVHSLIHLCDDASNFGVLDSFSAFRFESKLGSIKRLIKNPNFPLQQVHRRLSEEASKIQSPTQSRKQIEWAGIEFSGINSDQYKNIYFGNFEIKCKAGDDFCVLADGSIFRALTVAKNDSDELILVGKKYLSRATLGILITMSNQFLMAMFKKTKEVEVVPKCWITEDDGNKYCYWPNYSKLDKIYDAARAQEIPNRKMWKRLGVRIFYEFNTYDEATAEIPHFLNYSDYETLNASSTIITGAAKTSVLTARESDSESDGSVESIASKFKLGPLAIPEPPNIPKARNDILTGIQPSKLFFNVGEKHLPLNSPKATTSQNFTQVSTVAQNDFDGHDLSDYRSLVQEIKEMKTMCARGFASLKLQQDILISAVEVLSSKSHFDGSCKQADPKINFGFPFKDSVTFLRFEDKIQSDVSFRESAKIFLARAGGSNLVEIVNNIFRKLMSDDVCDNFTLYGTAAKASFSKLETFDLIVDSVRAVSITANATEVEIKNAVMSWLTHSKDRIKSRQKSGRKSTQLAGSEHSSTVGTP</sequence>
<reference evidence="3" key="1">
    <citation type="submission" date="2021-06" db="EMBL/GenBank/DDBJ databases">
        <authorList>
            <person name="Hodson N. C."/>
            <person name="Mongue J. A."/>
            <person name="Jaron S. K."/>
        </authorList>
    </citation>
    <scope>NUCLEOTIDE SEQUENCE</scope>
</reference>
<evidence type="ECO:0000313" key="4">
    <source>
        <dbReference type="Proteomes" id="UP000708208"/>
    </source>
</evidence>
<name>A0A8J2NWC8_9HEXA</name>
<dbReference type="Proteomes" id="UP000708208">
    <property type="component" value="Unassembled WGS sequence"/>
</dbReference>
<organism evidence="3 4">
    <name type="scientific">Allacma fusca</name>
    <dbReference type="NCBI Taxonomy" id="39272"/>
    <lineage>
        <taxon>Eukaryota</taxon>
        <taxon>Metazoa</taxon>
        <taxon>Ecdysozoa</taxon>
        <taxon>Arthropoda</taxon>
        <taxon>Hexapoda</taxon>
        <taxon>Collembola</taxon>
        <taxon>Symphypleona</taxon>
        <taxon>Sminthuridae</taxon>
        <taxon>Allacma</taxon>
    </lineage>
</organism>
<proteinExistence type="predicted"/>
<dbReference type="PANTHER" id="PTHR33053">
    <property type="entry name" value="PROTEIN, PUTATIVE-RELATED"/>
    <property type="match status" value="1"/>
</dbReference>
<dbReference type="PANTHER" id="PTHR33053:SF24">
    <property type="entry name" value="TRANSPOSASE DOMAIN-CONTAINING PROTEIN"/>
    <property type="match status" value="1"/>
</dbReference>
<evidence type="ECO:0000256" key="1">
    <source>
        <dbReference type="SAM" id="MobiDB-lite"/>
    </source>
</evidence>
<dbReference type="Pfam" id="PF16064">
    <property type="entry name" value="DUF4806"/>
    <property type="match status" value="1"/>
</dbReference>
<dbReference type="AlphaFoldDB" id="A0A8J2NWC8"/>
<gene>
    <name evidence="3" type="ORF">AFUS01_LOCUS6379</name>
</gene>
<protein>
    <recommendedName>
        <fullName evidence="2">DUF4806 domain-containing protein</fullName>
    </recommendedName>
</protein>
<evidence type="ECO:0000313" key="3">
    <source>
        <dbReference type="EMBL" id="CAG7716895.1"/>
    </source>
</evidence>
<accession>A0A8J2NWC8</accession>
<keyword evidence="4" id="KW-1185">Reference proteome</keyword>
<feature type="domain" description="DUF4806" evidence="2">
    <location>
        <begin position="861"/>
        <end position="938"/>
    </location>
</feature>
<comment type="caution">
    <text evidence="3">The sequence shown here is derived from an EMBL/GenBank/DDBJ whole genome shotgun (WGS) entry which is preliminary data.</text>
</comment>
<dbReference type="EMBL" id="CAJVCH010041944">
    <property type="protein sequence ID" value="CAG7716895.1"/>
    <property type="molecule type" value="Genomic_DNA"/>
</dbReference>
<dbReference type="OrthoDB" id="8007085at2759"/>
<dbReference type="InterPro" id="IPR032071">
    <property type="entry name" value="DUF4806"/>
</dbReference>
<feature type="region of interest" description="Disordered" evidence="1">
    <location>
        <begin position="973"/>
        <end position="999"/>
    </location>
</feature>
<feature type="compositionally biased region" description="Polar residues" evidence="1">
    <location>
        <begin position="983"/>
        <end position="999"/>
    </location>
</feature>